<dbReference type="InterPro" id="IPR015655">
    <property type="entry name" value="PP2C"/>
</dbReference>
<sequence length="236" mass="25408">MVLEPPVFAVADGMGDDGDGAGASAVVVDHLQRLARLPVIGPDEVVQALRSAHEDVLALQQRIGRPAASTVAGAVGLVLEGQSYWMIFNVGDSRVYRVTGVEQRRMQQVSVDHTHAQELVDAGRISRLESLVHPDRTVLTRAVGMRQGEFDPDFWLLPMVLGERLVVCSDGLVRDGAEVEAALVAKSRRPARQTADELVDAALRVGGGDDVSVVVVDVLAEPVEDQTTIPDPQLRR</sequence>
<feature type="domain" description="PPM-type phosphatase" evidence="1">
    <location>
        <begin position="1"/>
        <end position="218"/>
    </location>
</feature>
<dbReference type="AlphaFoldDB" id="A0A1G6VME0"/>
<dbReference type="EMBL" id="LT629688">
    <property type="protein sequence ID" value="SDD54681.1"/>
    <property type="molecule type" value="Genomic_DNA"/>
</dbReference>
<evidence type="ECO:0000313" key="2">
    <source>
        <dbReference type="EMBL" id="SDD54681.1"/>
    </source>
</evidence>
<dbReference type="GO" id="GO:0004722">
    <property type="term" value="F:protein serine/threonine phosphatase activity"/>
    <property type="evidence" value="ECO:0007669"/>
    <property type="project" value="InterPro"/>
</dbReference>
<dbReference type="InterPro" id="IPR001932">
    <property type="entry name" value="PPM-type_phosphatase-like_dom"/>
</dbReference>
<dbReference type="Pfam" id="PF13672">
    <property type="entry name" value="PP2C_2"/>
    <property type="match status" value="1"/>
</dbReference>
<organism evidence="2 3">
    <name type="scientific">Auraticoccus monumenti</name>
    <dbReference type="NCBI Taxonomy" id="675864"/>
    <lineage>
        <taxon>Bacteria</taxon>
        <taxon>Bacillati</taxon>
        <taxon>Actinomycetota</taxon>
        <taxon>Actinomycetes</taxon>
        <taxon>Propionibacteriales</taxon>
        <taxon>Propionibacteriaceae</taxon>
        <taxon>Auraticoccus</taxon>
    </lineage>
</organism>
<dbReference type="SUPFAM" id="SSF81606">
    <property type="entry name" value="PP2C-like"/>
    <property type="match status" value="1"/>
</dbReference>
<keyword evidence="3" id="KW-1185">Reference proteome</keyword>
<dbReference type="SMART" id="SM00332">
    <property type="entry name" value="PP2Cc"/>
    <property type="match status" value="1"/>
</dbReference>
<dbReference type="PROSITE" id="PS51746">
    <property type="entry name" value="PPM_2"/>
    <property type="match status" value="1"/>
</dbReference>
<dbReference type="SMART" id="SM00331">
    <property type="entry name" value="PP2C_SIG"/>
    <property type="match status" value="1"/>
</dbReference>
<protein>
    <submittedName>
        <fullName evidence="2">Protein phosphatase</fullName>
    </submittedName>
</protein>
<dbReference type="Proteomes" id="UP000198546">
    <property type="component" value="Chromosome i"/>
</dbReference>
<evidence type="ECO:0000313" key="3">
    <source>
        <dbReference type="Proteomes" id="UP000198546"/>
    </source>
</evidence>
<evidence type="ECO:0000259" key="1">
    <source>
        <dbReference type="PROSITE" id="PS51746"/>
    </source>
</evidence>
<accession>A0A1G6VME0</accession>
<gene>
    <name evidence="2" type="ORF">SAMN04489747_1200</name>
</gene>
<proteinExistence type="predicted"/>
<dbReference type="InterPro" id="IPR036457">
    <property type="entry name" value="PPM-type-like_dom_sf"/>
</dbReference>
<reference evidence="2 3" key="1">
    <citation type="submission" date="2016-10" db="EMBL/GenBank/DDBJ databases">
        <authorList>
            <person name="de Groot N.N."/>
        </authorList>
    </citation>
    <scope>NUCLEOTIDE SEQUENCE [LARGE SCALE GENOMIC DNA]</scope>
    <source>
        <strain evidence="2 3">MON 2.2</strain>
    </source>
</reference>
<dbReference type="Gene3D" id="3.60.40.10">
    <property type="entry name" value="PPM-type phosphatase domain"/>
    <property type="match status" value="1"/>
</dbReference>
<dbReference type="STRING" id="675864.SAMN04489747_1200"/>
<dbReference type="PANTHER" id="PTHR47992">
    <property type="entry name" value="PROTEIN PHOSPHATASE"/>
    <property type="match status" value="1"/>
</dbReference>
<name>A0A1G6VME0_9ACTN</name>